<sequence length="119" mass="13850">MTYKSKFCITVKRKTNDAWFLKYFTNKNSPHSDSPISVQIRVLRGGLRENIGEQTVLQYYENKEHSRKSRNNDMDGFKEGLGSQIISGFKDLKEHCSIHHPKMEGIWCSWKPNKTSLPT</sequence>
<keyword evidence="2" id="KW-1185">Reference proteome</keyword>
<evidence type="ECO:0000313" key="1">
    <source>
        <dbReference type="EMBL" id="MEQ2223703.1"/>
    </source>
</evidence>
<gene>
    <name evidence="1" type="ORF">ILYODFUR_000057</name>
</gene>
<protein>
    <submittedName>
        <fullName evidence="1">Uncharacterized protein</fullName>
    </submittedName>
</protein>
<dbReference type="Proteomes" id="UP001482620">
    <property type="component" value="Unassembled WGS sequence"/>
</dbReference>
<proteinExistence type="predicted"/>
<organism evidence="1 2">
    <name type="scientific">Ilyodon furcidens</name>
    <name type="common">goldbreast splitfin</name>
    <dbReference type="NCBI Taxonomy" id="33524"/>
    <lineage>
        <taxon>Eukaryota</taxon>
        <taxon>Metazoa</taxon>
        <taxon>Chordata</taxon>
        <taxon>Craniata</taxon>
        <taxon>Vertebrata</taxon>
        <taxon>Euteleostomi</taxon>
        <taxon>Actinopterygii</taxon>
        <taxon>Neopterygii</taxon>
        <taxon>Teleostei</taxon>
        <taxon>Neoteleostei</taxon>
        <taxon>Acanthomorphata</taxon>
        <taxon>Ovalentaria</taxon>
        <taxon>Atherinomorphae</taxon>
        <taxon>Cyprinodontiformes</taxon>
        <taxon>Goodeidae</taxon>
        <taxon>Ilyodon</taxon>
    </lineage>
</organism>
<comment type="caution">
    <text evidence="1">The sequence shown here is derived from an EMBL/GenBank/DDBJ whole genome shotgun (WGS) entry which is preliminary data.</text>
</comment>
<evidence type="ECO:0000313" key="2">
    <source>
        <dbReference type="Proteomes" id="UP001482620"/>
    </source>
</evidence>
<name>A0ABV0SW10_9TELE</name>
<accession>A0ABV0SW10</accession>
<dbReference type="EMBL" id="JAHRIQ010011588">
    <property type="protein sequence ID" value="MEQ2223703.1"/>
    <property type="molecule type" value="Genomic_DNA"/>
</dbReference>
<reference evidence="1 2" key="1">
    <citation type="submission" date="2021-06" db="EMBL/GenBank/DDBJ databases">
        <authorList>
            <person name="Palmer J.M."/>
        </authorList>
    </citation>
    <scope>NUCLEOTIDE SEQUENCE [LARGE SCALE GENOMIC DNA]</scope>
    <source>
        <strain evidence="2">if_2019</strain>
        <tissue evidence="1">Muscle</tissue>
    </source>
</reference>